<evidence type="ECO:0000256" key="6">
    <source>
        <dbReference type="ARBA" id="ARBA00022679"/>
    </source>
</evidence>
<organism evidence="12">
    <name type="scientific">bioreactor metagenome</name>
    <dbReference type="NCBI Taxonomy" id="1076179"/>
    <lineage>
        <taxon>unclassified sequences</taxon>
        <taxon>metagenomes</taxon>
        <taxon>ecological metagenomes</taxon>
    </lineage>
</organism>
<keyword evidence="7" id="KW-0227">DNA damage</keyword>
<dbReference type="EC" id="2.1.1.63" evidence="3"/>
<dbReference type="Pfam" id="PF02870">
    <property type="entry name" value="Methyltransf_1N"/>
    <property type="match status" value="1"/>
</dbReference>
<dbReference type="FunFam" id="1.10.10.10:FF:000214">
    <property type="entry name" value="Methylated-DNA--protein-cysteine methyltransferase"/>
    <property type="match status" value="1"/>
</dbReference>
<sequence>MQYERTYHSPIGPLYLRCSDTHIVELSFHGEASEVEAHHHLLDLAHLQLDEYFAGSRKAFTLPLLIGGTPFQKKVYEALLSIEYGQTASYEEIAMRIGNPKACRAVGMANNRNRLALLIPCHRVVGKHGSLVGYEGGLEKKAWLLDFERRHRSS</sequence>
<evidence type="ECO:0000256" key="1">
    <source>
        <dbReference type="ARBA" id="ARBA00001286"/>
    </source>
</evidence>
<dbReference type="EMBL" id="VSSQ01000495">
    <property type="protein sequence ID" value="MPL96106.1"/>
    <property type="molecule type" value="Genomic_DNA"/>
</dbReference>
<evidence type="ECO:0000256" key="2">
    <source>
        <dbReference type="ARBA" id="ARBA00008711"/>
    </source>
</evidence>
<comment type="caution">
    <text evidence="12">The sequence shown here is derived from an EMBL/GenBank/DDBJ whole genome shotgun (WGS) entry which is preliminary data.</text>
</comment>
<dbReference type="GO" id="GO:0006281">
    <property type="term" value="P:DNA repair"/>
    <property type="evidence" value="ECO:0007669"/>
    <property type="project" value="UniProtKB-KW"/>
</dbReference>
<dbReference type="AlphaFoldDB" id="A0A644VXR1"/>
<dbReference type="GO" id="GO:0003908">
    <property type="term" value="F:methylated-DNA-[protein]-cysteine S-methyltransferase activity"/>
    <property type="evidence" value="ECO:0007669"/>
    <property type="project" value="UniProtKB-EC"/>
</dbReference>
<dbReference type="Gene3D" id="3.30.160.70">
    <property type="entry name" value="Methylated DNA-protein cysteine methyltransferase domain"/>
    <property type="match status" value="1"/>
</dbReference>
<evidence type="ECO:0000256" key="9">
    <source>
        <dbReference type="ARBA" id="ARBA00049348"/>
    </source>
</evidence>
<dbReference type="InterPro" id="IPR001497">
    <property type="entry name" value="MethylDNA_cys_MeTrfase_AS"/>
</dbReference>
<dbReference type="InterPro" id="IPR023546">
    <property type="entry name" value="MGMT"/>
</dbReference>
<dbReference type="SUPFAM" id="SSF53155">
    <property type="entry name" value="Methylated DNA-protein cysteine methyltransferase domain"/>
    <property type="match status" value="1"/>
</dbReference>
<dbReference type="NCBIfam" id="TIGR00589">
    <property type="entry name" value="ogt"/>
    <property type="match status" value="1"/>
</dbReference>
<accession>A0A644VXR1</accession>
<dbReference type="InterPro" id="IPR036631">
    <property type="entry name" value="MGMT_N_sf"/>
</dbReference>
<comment type="catalytic activity">
    <reaction evidence="9">
        <text>a 6-O-methyl-2'-deoxyguanosine in DNA + L-cysteinyl-[protein] = S-methyl-L-cysteinyl-[protein] + a 2'-deoxyguanosine in DNA</text>
        <dbReference type="Rhea" id="RHEA:24000"/>
        <dbReference type="Rhea" id="RHEA-COMP:10131"/>
        <dbReference type="Rhea" id="RHEA-COMP:10132"/>
        <dbReference type="Rhea" id="RHEA-COMP:11367"/>
        <dbReference type="Rhea" id="RHEA-COMP:11368"/>
        <dbReference type="ChEBI" id="CHEBI:29950"/>
        <dbReference type="ChEBI" id="CHEBI:82612"/>
        <dbReference type="ChEBI" id="CHEBI:85445"/>
        <dbReference type="ChEBI" id="CHEBI:85448"/>
        <dbReference type="EC" id="2.1.1.63"/>
    </reaction>
</comment>
<evidence type="ECO:0000256" key="7">
    <source>
        <dbReference type="ARBA" id="ARBA00022763"/>
    </source>
</evidence>
<keyword evidence="4" id="KW-0963">Cytoplasm</keyword>
<dbReference type="CDD" id="cd06445">
    <property type="entry name" value="ATase"/>
    <property type="match status" value="1"/>
</dbReference>
<feature type="domain" description="Methylated-DNA-[protein]-cysteine S-methyltransferase DNA binding" evidence="10">
    <location>
        <begin position="70"/>
        <end position="149"/>
    </location>
</feature>
<protein>
    <recommendedName>
        <fullName evidence="3">methylated-DNA--[protein]-cysteine S-methyltransferase</fullName>
        <ecNumber evidence="3">2.1.1.63</ecNumber>
    </recommendedName>
</protein>
<proteinExistence type="inferred from homology"/>
<keyword evidence="5 12" id="KW-0489">Methyltransferase</keyword>
<evidence type="ECO:0000256" key="4">
    <source>
        <dbReference type="ARBA" id="ARBA00022490"/>
    </source>
</evidence>
<dbReference type="GO" id="GO:0032259">
    <property type="term" value="P:methylation"/>
    <property type="evidence" value="ECO:0007669"/>
    <property type="project" value="UniProtKB-KW"/>
</dbReference>
<dbReference type="HAMAP" id="MF_00772">
    <property type="entry name" value="OGT"/>
    <property type="match status" value="1"/>
</dbReference>
<evidence type="ECO:0000313" key="12">
    <source>
        <dbReference type="EMBL" id="MPL96106.1"/>
    </source>
</evidence>
<dbReference type="InterPro" id="IPR014048">
    <property type="entry name" value="MethylDNA_cys_MeTrfase_DNA-bd"/>
</dbReference>
<dbReference type="PANTHER" id="PTHR10815">
    <property type="entry name" value="METHYLATED-DNA--PROTEIN-CYSTEINE METHYLTRANSFERASE"/>
    <property type="match status" value="1"/>
</dbReference>
<dbReference type="InterPro" id="IPR036388">
    <property type="entry name" value="WH-like_DNA-bd_sf"/>
</dbReference>
<evidence type="ECO:0000256" key="8">
    <source>
        <dbReference type="ARBA" id="ARBA00023204"/>
    </source>
</evidence>
<dbReference type="InterPro" id="IPR036217">
    <property type="entry name" value="MethylDNA_cys_MeTrfase_DNAb"/>
</dbReference>
<evidence type="ECO:0000259" key="10">
    <source>
        <dbReference type="Pfam" id="PF01035"/>
    </source>
</evidence>
<dbReference type="SUPFAM" id="SSF46767">
    <property type="entry name" value="Methylated DNA-protein cysteine methyltransferase, C-terminal domain"/>
    <property type="match status" value="1"/>
</dbReference>
<gene>
    <name evidence="12" type="primary">ogt_17</name>
    <name evidence="12" type="ORF">SDC9_42281</name>
</gene>
<keyword evidence="8" id="KW-0234">DNA repair</keyword>
<feature type="domain" description="Methylguanine DNA methyltransferase ribonuclease-like" evidence="11">
    <location>
        <begin position="3"/>
        <end position="65"/>
    </location>
</feature>
<dbReference type="InterPro" id="IPR008332">
    <property type="entry name" value="MethylG_MeTrfase_N"/>
</dbReference>
<comment type="similarity">
    <text evidence="2">Belongs to the MGMT family.</text>
</comment>
<name>A0A644VXR1_9ZZZZ</name>
<dbReference type="PANTHER" id="PTHR10815:SF5">
    <property type="entry name" value="METHYLATED-DNA--PROTEIN-CYSTEINE METHYLTRANSFERASE"/>
    <property type="match status" value="1"/>
</dbReference>
<evidence type="ECO:0000256" key="5">
    <source>
        <dbReference type="ARBA" id="ARBA00022603"/>
    </source>
</evidence>
<evidence type="ECO:0000259" key="11">
    <source>
        <dbReference type="Pfam" id="PF02870"/>
    </source>
</evidence>
<dbReference type="Pfam" id="PF01035">
    <property type="entry name" value="DNA_binding_1"/>
    <property type="match status" value="1"/>
</dbReference>
<dbReference type="PROSITE" id="PS00374">
    <property type="entry name" value="MGMT"/>
    <property type="match status" value="1"/>
</dbReference>
<keyword evidence="6 12" id="KW-0808">Transferase</keyword>
<reference evidence="12" key="1">
    <citation type="submission" date="2019-08" db="EMBL/GenBank/DDBJ databases">
        <authorList>
            <person name="Kucharzyk K."/>
            <person name="Murdoch R.W."/>
            <person name="Higgins S."/>
            <person name="Loffler F."/>
        </authorList>
    </citation>
    <scope>NUCLEOTIDE SEQUENCE</scope>
</reference>
<evidence type="ECO:0000256" key="3">
    <source>
        <dbReference type="ARBA" id="ARBA00011918"/>
    </source>
</evidence>
<comment type="catalytic activity">
    <reaction evidence="1">
        <text>a 4-O-methyl-thymidine in DNA + L-cysteinyl-[protein] = a thymidine in DNA + S-methyl-L-cysteinyl-[protein]</text>
        <dbReference type="Rhea" id="RHEA:53428"/>
        <dbReference type="Rhea" id="RHEA-COMP:10131"/>
        <dbReference type="Rhea" id="RHEA-COMP:10132"/>
        <dbReference type="Rhea" id="RHEA-COMP:13555"/>
        <dbReference type="Rhea" id="RHEA-COMP:13556"/>
        <dbReference type="ChEBI" id="CHEBI:29950"/>
        <dbReference type="ChEBI" id="CHEBI:82612"/>
        <dbReference type="ChEBI" id="CHEBI:137386"/>
        <dbReference type="ChEBI" id="CHEBI:137387"/>
        <dbReference type="EC" id="2.1.1.63"/>
    </reaction>
</comment>
<dbReference type="Gene3D" id="1.10.10.10">
    <property type="entry name" value="Winged helix-like DNA-binding domain superfamily/Winged helix DNA-binding domain"/>
    <property type="match status" value="1"/>
</dbReference>